<keyword evidence="1" id="KW-0732">Signal</keyword>
<gene>
    <name evidence="4" type="ORF">SAMN04487901_12022</name>
</gene>
<evidence type="ECO:0008006" key="6">
    <source>
        <dbReference type="Google" id="ProtNLM"/>
    </source>
</evidence>
<organism evidence="4 5">
    <name type="scientific">Prevotella communis</name>
    <dbReference type="NCBI Taxonomy" id="2913614"/>
    <lineage>
        <taxon>Bacteria</taxon>
        <taxon>Pseudomonadati</taxon>
        <taxon>Bacteroidota</taxon>
        <taxon>Bacteroidia</taxon>
        <taxon>Bacteroidales</taxon>
        <taxon>Prevotellaceae</taxon>
        <taxon>Prevotella</taxon>
    </lineage>
</organism>
<feature type="chain" id="PRO_5011695589" description="DUF1593 domain-containing protein" evidence="1">
    <location>
        <begin position="21"/>
        <end position="462"/>
    </location>
</feature>
<dbReference type="GO" id="GO:0016799">
    <property type="term" value="F:hydrolase activity, hydrolyzing N-glycosyl compounds"/>
    <property type="evidence" value="ECO:0007669"/>
    <property type="project" value="InterPro"/>
</dbReference>
<protein>
    <recommendedName>
        <fullName evidence="6">DUF1593 domain-containing protein</fullName>
    </recommendedName>
</protein>
<sequence length="462" mass="52409">MRKNLLIFLLLCLLTMGAQAQLKPRVVILTDIGQPDLEPDDTESLVHLLCYADQLEIEGIITSTGWNCDPYPTKSAAYRDSVVEAYGADVHNLMKRSAQMAFLSLEKENGCQKMGYWPSVEYIRSRSVMGSQRAGIKVIGSDNDSEGSELIIRLADEKDERPIWVCAWGGANTLAQAIWKVKQTRTPEQLKAFLHKLRLYTITDQDMVYAMRMDLAYSSHQWMRREFARDLLFVWDEGTWQLQCSLGQDYWQLIRTQIQGHATLGRQYPDYKYGVEGDTPSFLNIIPNGLHNPEEPMQVGWGGYHIWTMSKDSTTCAWTSWQEPVKSISETYYRQFYPSQLNDFIARIEWAEKGQGNRNPVAVVNGENGTNAIVIMAKAGQTISLDASASFDPDGDELTFKWWQQDGISQAKATVSNATSSTVKVDMPTTFANDEIHIICEVHDQSKYALPAYRRVIIKPTE</sequence>
<feature type="signal peptide" evidence="1">
    <location>
        <begin position="1"/>
        <end position="20"/>
    </location>
</feature>
<dbReference type="RefSeq" id="WP_091819014.1">
    <property type="nucleotide sequence ID" value="NZ_FNCQ01000020.1"/>
</dbReference>
<reference evidence="5" key="1">
    <citation type="submission" date="2016-10" db="EMBL/GenBank/DDBJ databases">
        <authorList>
            <person name="Varghese N."/>
            <person name="Submissions S."/>
        </authorList>
    </citation>
    <scope>NUCLEOTIDE SEQUENCE [LARGE SCALE GENOMIC DNA]</scope>
    <source>
        <strain evidence="5">BP1-148</strain>
    </source>
</reference>
<evidence type="ECO:0000259" key="3">
    <source>
        <dbReference type="Pfam" id="PF21027"/>
    </source>
</evidence>
<dbReference type="InterPro" id="IPR036452">
    <property type="entry name" value="Ribo_hydro-like"/>
</dbReference>
<accession>A0A1G8APH0</accession>
<dbReference type="Gene3D" id="2.60.40.10">
    <property type="entry name" value="Immunoglobulins"/>
    <property type="match status" value="1"/>
</dbReference>
<dbReference type="Gene3D" id="3.90.245.10">
    <property type="entry name" value="Ribonucleoside hydrolase-like"/>
    <property type="match status" value="1"/>
</dbReference>
<dbReference type="Pfam" id="PF07632">
    <property type="entry name" value="Sde182_NH-like"/>
    <property type="match status" value="1"/>
</dbReference>
<name>A0A1G8APH0_9BACT</name>
<dbReference type="EMBL" id="FNCQ01000020">
    <property type="protein sequence ID" value="SDH22837.1"/>
    <property type="molecule type" value="Genomic_DNA"/>
</dbReference>
<dbReference type="AlphaFoldDB" id="A0A1G8APH0"/>
<evidence type="ECO:0000259" key="2">
    <source>
        <dbReference type="Pfam" id="PF07632"/>
    </source>
</evidence>
<proteinExistence type="predicted"/>
<dbReference type="STRING" id="645274.SAMN04487901_12022"/>
<dbReference type="InterPro" id="IPR011483">
    <property type="entry name" value="Sde182_NH-like"/>
</dbReference>
<dbReference type="Proteomes" id="UP000198779">
    <property type="component" value="Unassembled WGS sequence"/>
</dbReference>
<evidence type="ECO:0000313" key="4">
    <source>
        <dbReference type="EMBL" id="SDH22837.1"/>
    </source>
</evidence>
<evidence type="ECO:0000313" key="5">
    <source>
        <dbReference type="Proteomes" id="UP000198779"/>
    </source>
</evidence>
<dbReference type="SUPFAM" id="SSF53590">
    <property type="entry name" value="Nucleoside hydrolase"/>
    <property type="match status" value="1"/>
</dbReference>
<dbReference type="InterPro" id="IPR048527">
    <property type="entry name" value="Sde182_C"/>
</dbReference>
<feature type="domain" description="Cellulose-binding Sde182 nucleoside hydrolase-like" evidence="2">
    <location>
        <begin position="25"/>
        <end position="303"/>
    </location>
</feature>
<evidence type="ECO:0000256" key="1">
    <source>
        <dbReference type="SAM" id="SignalP"/>
    </source>
</evidence>
<dbReference type="Pfam" id="PF21027">
    <property type="entry name" value="Sde0182_C"/>
    <property type="match status" value="1"/>
</dbReference>
<dbReference type="InterPro" id="IPR013783">
    <property type="entry name" value="Ig-like_fold"/>
</dbReference>
<keyword evidence="5" id="KW-1185">Reference proteome</keyword>
<feature type="domain" description="Cellulose-binding Sde182 C-terminal" evidence="3">
    <location>
        <begin position="382"/>
        <end position="459"/>
    </location>
</feature>